<evidence type="ECO:0000313" key="2">
    <source>
        <dbReference type="Proteomes" id="UP000244005"/>
    </source>
</evidence>
<gene>
    <name evidence="1" type="ORF">MARPO_0012s0099</name>
</gene>
<dbReference type="Proteomes" id="UP000244005">
    <property type="component" value="Unassembled WGS sequence"/>
</dbReference>
<dbReference type="EMBL" id="KZ772684">
    <property type="protein sequence ID" value="PTQ46151.1"/>
    <property type="molecule type" value="Genomic_DNA"/>
</dbReference>
<protein>
    <submittedName>
        <fullName evidence="1">Uncharacterized protein</fullName>
    </submittedName>
</protein>
<dbReference type="Gramene" id="Mp8g03060.2">
    <property type="protein sequence ID" value="Mp8g03060.2.cds1"/>
    <property type="gene ID" value="Mp8g03060"/>
</dbReference>
<dbReference type="Gramene" id="Mp8g03060.1">
    <property type="protein sequence ID" value="Mp8g03060.1.cds1"/>
    <property type="gene ID" value="Mp8g03060"/>
</dbReference>
<reference evidence="2" key="1">
    <citation type="journal article" date="2017" name="Cell">
        <title>Insights into land plant evolution garnered from the Marchantia polymorpha genome.</title>
        <authorList>
            <person name="Bowman J.L."/>
            <person name="Kohchi T."/>
            <person name="Yamato K.T."/>
            <person name="Jenkins J."/>
            <person name="Shu S."/>
            <person name="Ishizaki K."/>
            <person name="Yamaoka S."/>
            <person name="Nishihama R."/>
            <person name="Nakamura Y."/>
            <person name="Berger F."/>
            <person name="Adam C."/>
            <person name="Aki S.S."/>
            <person name="Althoff F."/>
            <person name="Araki T."/>
            <person name="Arteaga-Vazquez M.A."/>
            <person name="Balasubrmanian S."/>
            <person name="Barry K."/>
            <person name="Bauer D."/>
            <person name="Boehm C.R."/>
            <person name="Briginshaw L."/>
            <person name="Caballero-Perez J."/>
            <person name="Catarino B."/>
            <person name="Chen F."/>
            <person name="Chiyoda S."/>
            <person name="Chovatia M."/>
            <person name="Davies K.M."/>
            <person name="Delmans M."/>
            <person name="Demura T."/>
            <person name="Dierschke T."/>
            <person name="Dolan L."/>
            <person name="Dorantes-Acosta A.E."/>
            <person name="Eklund D.M."/>
            <person name="Florent S.N."/>
            <person name="Flores-Sandoval E."/>
            <person name="Fujiyama A."/>
            <person name="Fukuzawa H."/>
            <person name="Galik B."/>
            <person name="Grimanelli D."/>
            <person name="Grimwood J."/>
            <person name="Grossniklaus U."/>
            <person name="Hamada T."/>
            <person name="Haseloff J."/>
            <person name="Hetherington A.J."/>
            <person name="Higo A."/>
            <person name="Hirakawa Y."/>
            <person name="Hundley H.N."/>
            <person name="Ikeda Y."/>
            <person name="Inoue K."/>
            <person name="Inoue S.I."/>
            <person name="Ishida S."/>
            <person name="Jia Q."/>
            <person name="Kakita M."/>
            <person name="Kanazawa T."/>
            <person name="Kawai Y."/>
            <person name="Kawashima T."/>
            <person name="Kennedy M."/>
            <person name="Kinose K."/>
            <person name="Kinoshita T."/>
            <person name="Kohara Y."/>
            <person name="Koide E."/>
            <person name="Komatsu K."/>
            <person name="Kopischke S."/>
            <person name="Kubo M."/>
            <person name="Kyozuka J."/>
            <person name="Lagercrantz U."/>
            <person name="Lin S.S."/>
            <person name="Lindquist E."/>
            <person name="Lipzen A.M."/>
            <person name="Lu C.W."/>
            <person name="De Luna E."/>
            <person name="Martienssen R.A."/>
            <person name="Minamino N."/>
            <person name="Mizutani M."/>
            <person name="Mizutani M."/>
            <person name="Mochizuki N."/>
            <person name="Monte I."/>
            <person name="Mosher R."/>
            <person name="Nagasaki H."/>
            <person name="Nakagami H."/>
            <person name="Naramoto S."/>
            <person name="Nishitani K."/>
            <person name="Ohtani M."/>
            <person name="Okamoto T."/>
            <person name="Okumura M."/>
            <person name="Phillips J."/>
            <person name="Pollak B."/>
            <person name="Reinders A."/>
            <person name="Rovekamp M."/>
            <person name="Sano R."/>
            <person name="Sawa S."/>
            <person name="Schmid M.W."/>
            <person name="Shirakawa M."/>
            <person name="Solano R."/>
            <person name="Spunde A."/>
            <person name="Suetsugu N."/>
            <person name="Sugano S."/>
            <person name="Sugiyama A."/>
            <person name="Sun R."/>
            <person name="Suzuki Y."/>
            <person name="Takenaka M."/>
            <person name="Takezawa D."/>
            <person name="Tomogane H."/>
            <person name="Tsuzuki M."/>
            <person name="Ueda T."/>
            <person name="Umeda M."/>
            <person name="Ward J.M."/>
            <person name="Watanabe Y."/>
            <person name="Yazaki K."/>
            <person name="Yokoyama R."/>
            <person name="Yoshitake Y."/>
            <person name="Yotsui I."/>
            <person name="Zachgo S."/>
            <person name="Schmutz J."/>
        </authorList>
    </citation>
    <scope>NUCLEOTIDE SEQUENCE [LARGE SCALE GENOMIC DNA]</scope>
    <source>
        <strain evidence="2">Tak-1</strain>
    </source>
</reference>
<dbReference type="AlphaFoldDB" id="A0A2R6XJ97"/>
<proteinExistence type="predicted"/>
<organism evidence="1 2">
    <name type="scientific">Marchantia polymorpha</name>
    <name type="common">Common liverwort</name>
    <name type="synonym">Marchantia aquatica</name>
    <dbReference type="NCBI Taxonomy" id="3197"/>
    <lineage>
        <taxon>Eukaryota</taxon>
        <taxon>Viridiplantae</taxon>
        <taxon>Streptophyta</taxon>
        <taxon>Embryophyta</taxon>
        <taxon>Marchantiophyta</taxon>
        <taxon>Marchantiopsida</taxon>
        <taxon>Marchantiidae</taxon>
        <taxon>Marchantiales</taxon>
        <taxon>Marchantiaceae</taxon>
        <taxon>Marchantia</taxon>
    </lineage>
</organism>
<keyword evidence="2" id="KW-1185">Reference proteome</keyword>
<sequence>MMGQEWEVGKHKEQQPCPAWLKLSYNIPECTVALFTELISNSNGSEGYLIFCFIPQRVYLVSQVLTEGRRDEGLHNCNVCQNIYISPTYVKTLDTPDTYVASVSALLPEEKGSGIWYTSFRMYERTYEPDLKYR</sequence>
<reference evidence="1" key="2">
    <citation type="submission" date="2017-12" db="EMBL/GenBank/DDBJ databases">
        <title>WGS assembly of Marchantia polymorpha.</title>
        <authorList>
            <person name="Bowman J.L."/>
            <person name="Kohchi T."/>
            <person name="Yamato K.T."/>
            <person name="Jenkins J."/>
            <person name="Shu S."/>
            <person name="Ishizaki K."/>
            <person name="Yamaoka S."/>
            <person name="Nishihama R."/>
            <person name="Nakamura Y."/>
            <person name="Berger F."/>
            <person name="Adam C."/>
            <person name="Aki S.S."/>
            <person name="Althoff F."/>
            <person name="Araki T."/>
            <person name="Arteaga-Vazquez M.A."/>
            <person name="Balasubrmanian S."/>
            <person name="Bauer D."/>
            <person name="Boehm C.R."/>
            <person name="Briginshaw L."/>
            <person name="Caballero-Perez J."/>
            <person name="Catarino B."/>
            <person name="Chen F."/>
            <person name="Chiyoda S."/>
            <person name="Chovatia M."/>
            <person name="Davies K.M."/>
            <person name="Delmans M."/>
            <person name="Demura T."/>
            <person name="Dierschke T."/>
            <person name="Dolan L."/>
            <person name="Dorantes-Acosta A.E."/>
            <person name="Eklund D.M."/>
            <person name="Florent S.N."/>
            <person name="Flores-Sandoval E."/>
            <person name="Fujiyama A."/>
            <person name="Fukuzawa H."/>
            <person name="Galik B."/>
            <person name="Grimanelli D."/>
            <person name="Grimwood J."/>
            <person name="Grossniklaus U."/>
            <person name="Hamada T."/>
            <person name="Haseloff J."/>
            <person name="Hetherington A.J."/>
            <person name="Higo A."/>
            <person name="Hirakawa Y."/>
            <person name="Hundley H.N."/>
            <person name="Ikeda Y."/>
            <person name="Inoue K."/>
            <person name="Inoue S."/>
            <person name="Ishida S."/>
            <person name="Jia Q."/>
            <person name="Kakita M."/>
            <person name="Kanazawa T."/>
            <person name="Kawai Y."/>
            <person name="Kawashima T."/>
            <person name="Kennedy M."/>
            <person name="Kinose K."/>
            <person name="Kinoshita T."/>
            <person name="Kohara Y."/>
            <person name="Koide E."/>
            <person name="Komatsu K."/>
            <person name="Kopischke S."/>
            <person name="Kubo M."/>
            <person name="Kyozuka J."/>
            <person name="Lagercrantz U."/>
            <person name="Lin S.S."/>
            <person name="Lindquist E."/>
            <person name="Lipzen A.M."/>
            <person name="Lu C."/>
            <person name="Luna E.D."/>
            <person name="Martienssen R.A."/>
            <person name="Minamino N."/>
            <person name="Mizutani M."/>
            <person name="Mizutani M."/>
            <person name="Mochizuki N."/>
            <person name="Monte I."/>
            <person name="Mosher R."/>
            <person name="Nagasaki H."/>
            <person name="Nakagami H."/>
            <person name="Naramoto S."/>
            <person name="Nishitani K."/>
            <person name="Ohtani M."/>
            <person name="Okamoto T."/>
            <person name="Okumura M."/>
            <person name="Phillips J."/>
            <person name="Pollak B."/>
            <person name="Reinders A."/>
            <person name="Roevekamp M."/>
            <person name="Sano R."/>
            <person name="Sawa S."/>
            <person name="Schmid M.W."/>
            <person name="Shirakawa M."/>
            <person name="Solano R."/>
            <person name="Spunde A."/>
            <person name="Suetsugu N."/>
            <person name="Sugano S."/>
            <person name="Sugiyama A."/>
            <person name="Sun R."/>
            <person name="Suzuki Y."/>
            <person name="Takenaka M."/>
            <person name="Takezawa D."/>
            <person name="Tomogane H."/>
            <person name="Tsuzuki M."/>
            <person name="Ueda T."/>
            <person name="Umeda M."/>
            <person name="Ward J.M."/>
            <person name="Watanabe Y."/>
            <person name="Yazaki K."/>
            <person name="Yokoyama R."/>
            <person name="Yoshitake Y."/>
            <person name="Yotsui I."/>
            <person name="Zachgo S."/>
            <person name="Schmutz J."/>
        </authorList>
    </citation>
    <scope>NUCLEOTIDE SEQUENCE [LARGE SCALE GENOMIC DNA]</scope>
    <source>
        <strain evidence="1">Tak-1</strain>
    </source>
</reference>
<name>A0A2R6XJ97_MARPO</name>
<dbReference type="EMBL" id="KZ772684">
    <property type="protein sequence ID" value="PTQ46152.1"/>
    <property type="molecule type" value="Genomic_DNA"/>
</dbReference>
<evidence type="ECO:0000313" key="1">
    <source>
        <dbReference type="EMBL" id="PTQ46152.1"/>
    </source>
</evidence>
<accession>A0A2R6XJ97</accession>